<evidence type="ECO:0000256" key="13">
    <source>
        <dbReference type="ARBA" id="ARBA00047951"/>
    </source>
</evidence>
<keyword evidence="11" id="KW-0325">Glycoprotein</keyword>
<comment type="caution">
    <text evidence="19">The sequence shown here is derived from an EMBL/GenBank/DDBJ whole genome shotgun (WGS) entry which is preliminary data.</text>
</comment>
<feature type="transmembrane region" description="Helical" evidence="16">
    <location>
        <begin position="275"/>
        <end position="298"/>
    </location>
</feature>
<feature type="chain" id="PRO_5044837213" evidence="17">
    <location>
        <begin position="29"/>
        <end position="700"/>
    </location>
</feature>
<dbReference type="Gene3D" id="3.30.200.20">
    <property type="entry name" value="Phosphorylase Kinase, domain 1"/>
    <property type="match status" value="1"/>
</dbReference>
<dbReference type="EMBL" id="JBANAX010000373">
    <property type="protein sequence ID" value="KAL1212198.1"/>
    <property type="molecule type" value="Genomic_DNA"/>
</dbReference>
<evidence type="ECO:0000256" key="12">
    <source>
        <dbReference type="ARBA" id="ARBA00047558"/>
    </source>
</evidence>
<keyword evidence="8 15" id="KW-0067">ATP-binding</keyword>
<dbReference type="InterPro" id="IPR011009">
    <property type="entry name" value="Kinase-like_dom_sf"/>
</dbReference>
<comment type="function">
    <text evidence="14">Serine/threonine-protein kinase that may function as a signaling receptor of extracellular matrix component.</text>
</comment>
<evidence type="ECO:0000256" key="14">
    <source>
        <dbReference type="ARBA" id="ARBA00056804"/>
    </source>
</evidence>
<evidence type="ECO:0000313" key="19">
    <source>
        <dbReference type="EMBL" id="KAL1212198.1"/>
    </source>
</evidence>
<protein>
    <submittedName>
        <fullName evidence="19">Wall-associated receptor kinase-like 14</fullName>
    </submittedName>
</protein>
<organism evidence="19 20">
    <name type="scientific">Cardamine amara subsp. amara</name>
    <dbReference type="NCBI Taxonomy" id="228776"/>
    <lineage>
        <taxon>Eukaryota</taxon>
        <taxon>Viridiplantae</taxon>
        <taxon>Streptophyta</taxon>
        <taxon>Embryophyta</taxon>
        <taxon>Tracheophyta</taxon>
        <taxon>Spermatophyta</taxon>
        <taxon>Magnoliopsida</taxon>
        <taxon>eudicotyledons</taxon>
        <taxon>Gunneridae</taxon>
        <taxon>Pentapetalae</taxon>
        <taxon>rosids</taxon>
        <taxon>malvids</taxon>
        <taxon>Brassicales</taxon>
        <taxon>Brassicaceae</taxon>
        <taxon>Cardamineae</taxon>
        <taxon>Cardamine</taxon>
    </lineage>
</organism>
<keyword evidence="10 16" id="KW-0472">Membrane</keyword>
<dbReference type="Gene3D" id="1.10.510.10">
    <property type="entry name" value="Transferase(Phosphotransferase) domain 1"/>
    <property type="match status" value="1"/>
</dbReference>
<dbReference type="Proteomes" id="UP001558713">
    <property type="component" value="Unassembled WGS sequence"/>
</dbReference>
<dbReference type="AlphaFoldDB" id="A0ABD1B156"/>
<dbReference type="GO" id="GO:0004674">
    <property type="term" value="F:protein serine/threonine kinase activity"/>
    <property type="evidence" value="ECO:0007669"/>
    <property type="project" value="UniProtKB-KW"/>
</dbReference>
<dbReference type="PANTHER" id="PTHR46008">
    <property type="entry name" value="LEAF RUST 10 DISEASE-RESISTANCE LOCUS RECEPTOR-LIKE PROTEIN KINASE-LIKE 1.4"/>
    <property type="match status" value="1"/>
</dbReference>
<evidence type="ECO:0000259" key="18">
    <source>
        <dbReference type="PROSITE" id="PS50011"/>
    </source>
</evidence>
<keyword evidence="5 17" id="KW-0732">Signal</keyword>
<dbReference type="InterPro" id="IPR000719">
    <property type="entry name" value="Prot_kinase_dom"/>
</dbReference>
<dbReference type="SMART" id="SM00220">
    <property type="entry name" value="S_TKc"/>
    <property type="match status" value="1"/>
</dbReference>
<reference evidence="19 20" key="1">
    <citation type="submission" date="2024-04" db="EMBL/GenBank/DDBJ databases">
        <title>Genome assembly C_amara_ONT_v2.</title>
        <authorList>
            <person name="Yant L."/>
            <person name="Moore C."/>
            <person name="Slenker M."/>
        </authorList>
    </citation>
    <scope>NUCLEOTIDE SEQUENCE [LARGE SCALE GENOMIC DNA]</scope>
    <source>
        <tissue evidence="19">Leaf</tissue>
    </source>
</reference>
<feature type="signal peptide" evidence="17">
    <location>
        <begin position="1"/>
        <end position="28"/>
    </location>
</feature>
<evidence type="ECO:0000256" key="3">
    <source>
        <dbReference type="ARBA" id="ARBA00022679"/>
    </source>
</evidence>
<dbReference type="PANTHER" id="PTHR46008:SF62">
    <property type="entry name" value="PROTEIN KINASE DOMAIN-CONTAINING PROTEIN"/>
    <property type="match status" value="1"/>
</dbReference>
<dbReference type="SUPFAM" id="SSF56112">
    <property type="entry name" value="Protein kinase-like (PK-like)"/>
    <property type="match status" value="1"/>
</dbReference>
<evidence type="ECO:0000256" key="15">
    <source>
        <dbReference type="PROSITE-ProRule" id="PRU10141"/>
    </source>
</evidence>
<dbReference type="InterPro" id="IPR008271">
    <property type="entry name" value="Ser/Thr_kinase_AS"/>
</dbReference>
<dbReference type="PROSITE" id="PS00107">
    <property type="entry name" value="PROTEIN_KINASE_ATP"/>
    <property type="match status" value="1"/>
</dbReference>
<keyword evidence="20" id="KW-1185">Reference proteome</keyword>
<evidence type="ECO:0000256" key="1">
    <source>
        <dbReference type="ARBA" id="ARBA00004167"/>
    </source>
</evidence>
<evidence type="ECO:0000256" key="6">
    <source>
        <dbReference type="ARBA" id="ARBA00022741"/>
    </source>
</evidence>
<evidence type="ECO:0000256" key="4">
    <source>
        <dbReference type="ARBA" id="ARBA00022692"/>
    </source>
</evidence>
<keyword evidence="7" id="KW-0418">Kinase</keyword>
<feature type="binding site" evidence="15">
    <location>
        <position position="368"/>
    </location>
    <ligand>
        <name>ATP</name>
        <dbReference type="ChEBI" id="CHEBI:30616"/>
    </ligand>
</feature>
<evidence type="ECO:0000256" key="5">
    <source>
        <dbReference type="ARBA" id="ARBA00022729"/>
    </source>
</evidence>
<dbReference type="Pfam" id="PF00069">
    <property type="entry name" value="Pkinase"/>
    <property type="match status" value="1"/>
</dbReference>
<keyword evidence="9 16" id="KW-1133">Transmembrane helix</keyword>
<evidence type="ECO:0000256" key="16">
    <source>
        <dbReference type="SAM" id="Phobius"/>
    </source>
</evidence>
<dbReference type="GO" id="GO:0005886">
    <property type="term" value="C:plasma membrane"/>
    <property type="evidence" value="ECO:0007669"/>
    <property type="project" value="UniProtKB-ARBA"/>
</dbReference>
<evidence type="ECO:0000313" key="20">
    <source>
        <dbReference type="Proteomes" id="UP001558713"/>
    </source>
</evidence>
<keyword evidence="3" id="KW-0808">Transferase</keyword>
<keyword evidence="2" id="KW-0723">Serine/threonine-protein kinase</keyword>
<gene>
    <name evidence="19" type="ORF">V5N11_001450</name>
</gene>
<dbReference type="FunFam" id="1.10.510.10:FF:000161">
    <property type="entry name" value="Wall-associated receptor kinase-like 20"/>
    <property type="match status" value="1"/>
</dbReference>
<evidence type="ECO:0000256" key="2">
    <source>
        <dbReference type="ARBA" id="ARBA00022527"/>
    </source>
</evidence>
<sequence>MMMISHNLNLILVIIIVIGGSIFGRVSSSGDCNGICGNLTLSYPFGFSDGCKIKFNCSAAKQAKQAKIGDFSVLNVTGDHIFVAVPQNCTRTVKDMDVLFNEFYAPTSANSFLMEKCTNAADSCSIKQTFLEAQLNLTRCNNSSESISCFSLDTNSSSKHSEKFFSMKDLRKSSCSLLYSSLAFESVGANAGIALEFERVKLGWWLKGNCTTANCSKTAKCRDFETPDGNAVHRCLCPADYYGGFITPCRRVIAVTELRECHGSRLVWGRCRTTLGIIVGGTVGGVLLLATLALFFFCKRRQSVPLRSHLSAKRLLSEAAGNSSVAFFPYKEIEKATDGFSEKQRLGIGAYGTVYRGKLKNDEWVAIKRLRNRDSESVDQVMNEIKLLSSVSHPNLVRLLGCCIEQGDPVLVYEYMPNGTLSEHLQGDRGSGLPWSVRLTVATQTAKAIAYLHSAMNPPIYHRDIKSTNILLDYDFNSKVADFGLSRLGMTESSHISTAPQGTPGYLDPQYHQCFHLSDKSDVYSFGVVLAEIITGLKVVDFTRPSTEINLAALAVDKIGSGCIDEVIDPILDLDLDAWTLSSIHSVAELAFRCLAFHSDMRPTMIEVADELEQIRLSGWIPNMSLGSPNGSLRSSDCGSARSVKKSSAESRRFVVPQKQPDCLASVEEISNSSPVSVQDHWLSAQSSPSSNTLLGNIPR</sequence>
<proteinExistence type="predicted"/>
<dbReference type="GO" id="GO:0005524">
    <property type="term" value="F:ATP binding"/>
    <property type="evidence" value="ECO:0007669"/>
    <property type="project" value="UniProtKB-UniRule"/>
</dbReference>
<dbReference type="CDD" id="cd14066">
    <property type="entry name" value="STKc_IRAK"/>
    <property type="match status" value="1"/>
</dbReference>
<dbReference type="InterPro" id="IPR017441">
    <property type="entry name" value="Protein_kinase_ATP_BS"/>
</dbReference>
<dbReference type="PROSITE" id="PS50011">
    <property type="entry name" value="PROTEIN_KINASE_DOM"/>
    <property type="match status" value="1"/>
</dbReference>
<evidence type="ECO:0000256" key="17">
    <source>
        <dbReference type="SAM" id="SignalP"/>
    </source>
</evidence>
<evidence type="ECO:0000256" key="7">
    <source>
        <dbReference type="ARBA" id="ARBA00022777"/>
    </source>
</evidence>
<comment type="catalytic activity">
    <reaction evidence="13">
        <text>L-threonyl-[protein] + ATP = O-phospho-L-threonyl-[protein] + ADP + H(+)</text>
        <dbReference type="Rhea" id="RHEA:46608"/>
        <dbReference type="Rhea" id="RHEA-COMP:11060"/>
        <dbReference type="Rhea" id="RHEA-COMP:11605"/>
        <dbReference type="ChEBI" id="CHEBI:15378"/>
        <dbReference type="ChEBI" id="CHEBI:30013"/>
        <dbReference type="ChEBI" id="CHEBI:30616"/>
        <dbReference type="ChEBI" id="CHEBI:61977"/>
        <dbReference type="ChEBI" id="CHEBI:456216"/>
    </reaction>
</comment>
<evidence type="ECO:0000256" key="9">
    <source>
        <dbReference type="ARBA" id="ARBA00022989"/>
    </source>
</evidence>
<accession>A0ABD1B156</accession>
<evidence type="ECO:0000256" key="8">
    <source>
        <dbReference type="ARBA" id="ARBA00022840"/>
    </source>
</evidence>
<evidence type="ECO:0000256" key="10">
    <source>
        <dbReference type="ARBA" id="ARBA00023136"/>
    </source>
</evidence>
<name>A0ABD1B156_CARAN</name>
<dbReference type="PROSITE" id="PS00108">
    <property type="entry name" value="PROTEIN_KINASE_ST"/>
    <property type="match status" value="1"/>
</dbReference>
<feature type="domain" description="Protein kinase" evidence="18">
    <location>
        <begin position="340"/>
        <end position="621"/>
    </location>
</feature>
<comment type="catalytic activity">
    <reaction evidence="12">
        <text>L-seryl-[protein] + ATP = O-phospho-L-seryl-[protein] + ADP + H(+)</text>
        <dbReference type="Rhea" id="RHEA:17989"/>
        <dbReference type="Rhea" id="RHEA-COMP:9863"/>
        <dbReference type="Rhea" id="RHEA-COMP:11604"/>
        <dbReference type="ChEBI" id="CHEBI:15378"/>
        <dbReference type="ChEBI" id="CHEBI:29999"/>
        <dbReference type="ChEBI" id="CHEBI:30616"/>
        <dbReference type="ChEBI" id="CHEBI:83421"/>
        <dbReference type="ChEBI" id="CHEBI:456216"/>
    </reaction>
</comment>
<evidence type="ECO:0000256" key="11">
    <source>
        <dbReference type="ARBA" id="ARBA00023180"/>
    </source>
</evidence>
<keyword evidence="6 15" id="KW-0547">Nucleotide-binding</keyword>
<dbReference type="FunFam" id="3.30.200.20:FF:000481">
    <property type="entry name" value="Wall-associated receptor kinase-like 14"/>
    <property type="match status" value="1"/>
</dbReference>
<keyword evidence="4 16" id="KW-0812">Transmembrane</keyword>
<comment type="subcellular location">
    <subcellularLocation>
        <location evidence="1">Membrane</location>
        <topology evidence="1">Single-pass membrane protein</topology>
    </subcellularLocation>
</comment>